<feature type="binding site" description="axial binding residue" evidence="8">
    <location>
        <position position="446"/>
    </location>
    <ligand>
        <name>heme</name>
        <dbReference type="ChEBI" id="CHEBI:30413"/>
    </ligand>
    <ligandPart>
        <name>Fe</name>
        <dbReference type="ChEBI" id="CHEBI:18248"/>
    </ligandPart>
</feature>
<keyword evidence="7 9" id="KW-0503">Monooxygenase</keyword>
<dbReference type="AlphaFoldDB" id="A0AAD6MZK9"/>
<evidence type="ECO:0000256" key="7">
    <source>
        <dbReference type="ARBA" id="ARBA00023033"/>
    </source>
</evidence>
<protein>
    <submittedName>
        <fullName evidence="11">Cytochrome P450 monooxygenase</fullName>
    </submittedName>
</protein>
<evidence type="ECO:0000313" key="11">
    <source>
        <dbReference type="EMBL" id="KAJ5738184.1"/>
    </source>
</evidence>
<proteinExistence type="inferred from homology"/>
<keyword evidence="10" id="KW-1133">Transmembrane helix</keyword>
<evidence type="ECO:0000256" key="10">
    <source>
        <dbReference type="SAM" id="Phobius"/>
    </source>
</evidence>
<dbReference type="InterPro" id="IPR050121">
    <property type="entry name" value="Cytochrome_P450_monoxygenase"/>
</dbReference>
<dbReference type="PROSITE" id="PS00086">
    <property type="entry name" value="CYTOCHROME_P450"/>
    <property type="match status" value="1"/>
</dbReference>
<dbReference type="GO" id="GO:0043386">
    <property type="term" value="P:mycotoxin biosynthetic process"/>
    <property type="evidence" value="ECO:0007669"/>
    <property type="project" value="UniProtKB-ARBA"/>
</dbReference>
<organism evidence="11 12">
    <name type="scientific">Penicillium malachiteum</name>
    <dbReference type="NCBI Taxonomy" id="1324776"/>
    <lineage>
        <taxon>Eukaryota</taxon>
        <taxon>Fungi</taxon>
        <taxon>Dikarya</taxon>
        <taxon>Ascomycota</taxon>
        <taxon>Pezizomycotina</taxon>
        <taxon>Eurotiomycetes</taxon>
        <taxon>Eurotiomycetidae</taxon>
        <taxon>Eurotiales</taxon>
        <taxon>Aspergillaceae</taxon>
        <taxon>Penicillium</taxon>
    </lineage>
</organism>
<dbReference type="GO" id="GO:0020037">
    <property type="term" value="F:heme binding"/>
    <property type="evidence" value="ECO:0007669"/>
    <property type="project" value="InterPro"/>
</dbReference>
<keyword evidence="10" id="KW-0472">Membrane</keyword>
<dbReference type="GO" id="GO:0004497">
    <property type="term" value="F:monooxygenase activity"/>
    <property type="evidence" value="ECO:0007669"/>
    <property type="project" value="UniProtKB-KW"/>
</dbReference>
<dbReference type="PANTHER" id="PTHR24305">
    <property type="entry name" value="CYTOCHROME P450"/>
    <property type="match status" value="1"/>
</dbReference>
<dbReference type="GO" id="GO:0016705">
    <property type="term" value="F:oxidoreductase activity, acting on paired donors, with incorporation or reduction of molecular oxygen"/>
    <property type="evidence" value="ECO:0007669"/>
    <property type="project" value="InterPro"/>
</dbReference>
<dbReference type="PRINTS" id="PR00463">
    <property type="entry name" value="EP450I"/>
</dbReference>
<evidence type="ECO:0000256" key="9">
    <source>
        <dbReference type="RuleBase" id="RU000461"/>
    </source>
</evidence>
<keyword evidence="12" id="KW-1185">Reference proteome</keyword>
<keyword evidence="5 9" id="KW-0560">Oxidoreductase</keyword>
<gene>
    <name evidence="11" type="ORF">N7493_001339</name>
</gene>
<dbReference type="Pfam" id="PF00067">
    <property type="entry name" value="p450"/>
    <property type="match status" value="1"/>
</dbReference>
<reference evidence="11" key="2">
    <citation type="submission" date="2023-01" db="EMBL/GenBank/DDBJ databases">
        <authorList>
            <person name="Petersen C."/>
        </authorList>
    </citation>
    <scope>NUCLEOTIDE SEQUENCE</scope>
    <source>
        <strain evidence="11">IBT 17514</strain>
    </source>
</reference>
<evidence type="ECO:0000256" key="4">
    <source>
        <dbReference type="ARBA" id="ARBA00022723"/>
    </source>
</evidence>
<name>A0AAD6MZK9_9EURO</name>
<keyword evidence="3 8" id="KW-0349">Heme</keyword>
<dbReference type="GO" id="GO:0005506">
    <property type="term" value="F:iron ion binding"/>
    <property type="evidence" value="ECO:0007669"/>
    <property type="project" value="InterPro"/>
</dbReference>
<comment type="caution">
    <text evidence="11">The sequence shown here is derived from an EMBL/GenBank/DDBJ whole genome shotgun (WGS) entry which is preliminary data.</text>
</comment>
<dbReference type="Proteomes" id="UP001215712">
    <property type="component" value="Unassembled WGS sequence"/>
</dbReference>
<dbReference type="CDD" id="cd11058">
    <property type="entry name" value="CYP60B-like"/>
    <property type="match status" value="1"/>
</dbReference>
<keyword evidence="4 8" id="KW-0479">Metal-binding</keyword>
<dbReference type="InterPro" id="IPR036396">
    <property type="entry name" value="Cyt_P450_sf"/>
</dbReference>
<dbReference type="PRINTS" id="PR00385">
    <property type="entry name" value="P450"/>
</dbReference>
<evidence type="ECO:0000256" key="1">
    <source>
        <dbReference type="ARBA" id="ARBA00001971"/>
    </source>
</evidence>
<dbReference type="Gene3D" id="1.10.630.10">
    <property type="entry name" value="Cytochrome P450"/>
    <property type="match status" value="1"/>
</dbReference>
<accession>A0AAD6MZK9</accession>
<evidence type="ECO:0000256" key="8">
    <source>
        <dbReference type="PIRSR" id="PIRSR602401-1"/>
    </source>
</evidence>
<reference evidence="11" key="1">
    <citation type="journal article" date="2023" name="IMA Fungus">
        <title>Comparative genomic study of the Penicillium genus elucidates a diverse pangenome and 15 lateral gene transfer events.</title>
        <authorList>
            <person name="Petersen C."/>
            <person name="Sorensen T."/>
            <person name="Nielsen M.R."/>
            <person name="Sondergaard T.E."/>
            <person name="Sorensen J.L."/>
            <person name="Fitzpatrick D.A."/>
            <person name="Frisvad J.C."/>
            <person name="Nielsen K.L."/>
        </authorList>
    </citation>
    <scope>NUCLEOTIDE SEQUENCE</scope>
    <source>
        <strain evidence="11">IBT 17514</strain>
    </source>
</reference>
<keyword evidence="6 8" id="KW-0408">Iron</keyword>
<dbReference type="SUPFAM" id="SSF48264">
    <property type="entry name" value="Cytochrome P450"/>
    <property type="match status" value="1"/>
</dbReference>
<dbReference type="InterPro" id="IPR001128">
    <property type="entry name" value="Cyt_P450"/>
</dbReference>
<comment type="similarity">
    <text evidence="2 9">Belongs to the cytochrome P450 family.</text>
</comment>
<dbReference type="PANTHER" id="PTHR24305:SF230">
    <property type="entry name" value="P450, PUTATIVE (EUROFUNG)-RELATED"/>
    <property type="match status" value="1"/>
</dbReference>
<dbReference type="InterPro" id="IPR017972">
    <property type="entry name" value="Cyt_P450_CS"/>
</dbReference>
<keyword evidence="10" id="KW-0812">Transmembrane</keyword>
<feature type="transmembrane region" description="Helical" evidence="10">
    <location>
        <begin position="15"/>
        <end position="33"/>
    </location>
</feature>
<evidence type="ECO:0000256" key="3">
    <source>
        <dbReference type="ARBA" id="ARBA00022617"/>
    </source>
</evidence>
<sequence>MASTSFLKSLSNNTTGSGIVAALAAIILVYAIWKALYNVFFHPLRAYPGPTLFGMSRIPYCWRLLRGTLPYDILNLHKKYGEVVRIAPDELAFSNVTAMKEILGHRYGEEFQKLKSFYRPVDASPVNIVNAEREDHGILRRQLAHGFSEKSMREQEPIINVYIDLLIQRLHENCAAGTKALNLTAWYNWTTFDIIGDLAFGEPFDCLQNAEDHPYVHLIFQSARAGTIFITVGFYPLLNKLFWALMPKFVLSRYIRQTKLSMEKLQRRMKPGNERPDLIDALLRKKEELNLSLENLQSNANVFIIGGSETTATLLAGVTYLLLSNPAALQKLTEEVRSTFDKEQEIIMTSVNQLTYMLACLNEALRLYPPISAGLPRLVPSEGRVILGRHVPGNTIVASHHWAMYHNGKHFTDPDSFIPERFLGDPRYANDEFEILQPFSIGPRNCLGRK</sequence>
<dbReference type="EMBL" id="JAQJAN010000002">
    <property type="protein sequence ID" value="KAJ5738184.1"/>
    <property type="molecule type" value="Genomic_DNA"/>
</dbReference>
<evidence type="ECO:0000313" key="12">
    <source>
        <dbReference type="Proteomes" id="UP001215712"/>
    </source>
</evidence>
<dbReference type="InterPro" id="IPR002401">
    <property type="entry name" value="Cyt_P450_E_grp-I"/>
</dbReference>
<evidence type="ECO:0000256" key="2">
    <source>
        <dbReference type="ARBA" id="ARBA00010617"/>
    </source>
</evidence>
<evidence type="ECO:0000256" key="6">
    <source>
        <dbReference type="ARBA" id="ARBA00023004"/>
    </source>
</evidence>
<comment type="cofactor">
    <cofactor evidence="1 8">
        <name>heme</name>
        <dbReference type="ChEBI" id="CHEBI:30413"/>
    </cofactor>
</comment>
<evidence type="ECO:0000256" key="5">
    <source>
        <dbReference type="ARBA" id="ARBA00023002"/>
    </source>
</evidence>